<name>A0AAV7KAK4_9METZ</name>
<dbReference type="Proteomes" id="UP001165289">
    <property type="component" value="Unassembled WGS sequence"/>
</dbReference>
<evidence type="ECO:0000256" key="1">
    <source>
        <dbReference type="ARBA" id="ARBA00007803"/>
    </source>
</evidence>
<organism evidence="7 8">
    <name type="scientific">Oopsacas minuta</name>
    <dbReference type="NCBI Taxonomy" id="111878"/>
    <lineage>
        <taxon>Eukaryota</taxon>
        <taxon>Metazoa</taxon>
        <taxon>Porifera</taxon>
        <taxon>Hexactinellida</taxon>
        <taxon>Hexasterophora</taxon>
        <taxon>Lyssacinosida</taxon>
        <taxon>Leucopsacidae</taxon>
        <taxon>Oopsacas</taxon>
    </lineage>
</organism>
<evidence type="ECO:0000256" key="6">
    <source>
        <dbReference type="RuleBase" id="RU003445"/>
    </source>
</evidence>
<protein>
    <recommendedName>
        <fullName evidence="4">Large ribosomal subunit protein eL38</fullName>
    </recommendedName>
    <alternativeName>
        <fullName evidence="5">60S ribosomal protein L38</fullName>
    </alternativeName>
</protein>
<comment type="similarity">
    <text evidence="1 6">Belongs to the eukaryotic ribosomal protein eL38 family.</text>
</comment>
<dbReference type="FunFam" id="3.30.720.90:FF:000001">
    <property type="entry name" value="60S ribosomal protein L38"/>
    <property type="match status" value="1"/>
</dbReference>
<dbReference type="Pfam" id="PF01781">
    <property type="entry name" value="Ribosomal_L38e"/>
    <property type="match status" value="1"/>
</dbReference>
<accession>A0AAV7KAK4</accession>
<reference evidence="7 8" key="1">
    <citation type="journal article" date="2023" name="BMC Biol.">
        <title>The compact genome of the sponge Oopsacas minuta (Hexactinellida) is lacking key metazoan core genes.</title>
        <authorList>
            <person name="Santini S."/>
            <person name="Schenkelaars Q."/>
            <person name="Jourda C."/>
            <person name="Duchesne M."/>
            <person name="Belahbib H."/>
            <person name="Rocher C."/>
            <person name="Selva M."/>
            <person name="Riesgo A."/>
            <person name="Vervoort M."/>
            <person name="Leys S.P."/>
            <person name="Kodjabachian L."/>
            <person name="Le Bivic A."/>
            <person name="Borchiellini C."/>
            <person name="Claverie J.M."/>
            <person name="Renard E."/>
        </authorList>
    </citation>
    <scope>NUCLEOTIDE SEQUENCE [LARGE SCALE GENOMIC DNA]</scope>
    <source>
        <strain evidence="7">SPO-2</strain>
    </source>
</reference>
<keyword evidence="8" id="KW-1185">Reference proteome</keyword>
<evidence type="ECO:0000256" key="2">
    <source>
        <dbReference type="ARBA" id="ARBA00022980"/>
    </source>
</evidence>
<evidence type="ECO:0000256" key="5">
    <source>
        <dbReference type="ARBA" id="ARBA00035338"/>
    </source>
</evidence>
<dbReference type="PANTHER" id="PTHR10965">
    <property type="entry name" value="60S RIBOSOMAL PROTEIN L38"/>
    <property type="match status" value="1"/>
</dbReference>
<evidence type="ECO:0000256" key="4">
    <source>
        <dbReference type="ARBA" id="ARBA00035235"/>
    </source>
</evidence>
<dbReference type="EMBL" id="JAKMXF010000088">
    <property type="protein sequence ID" value="KAI6658507.1"/>
    <property type="molecule type" value="Genomic_DNA"/>
</dbReference>
<dbReference type="Gene3D" id="3.30.720.90">
    <property type="match status" value="1"/>
</dbReference>
<dbReference type="GO" id="GO:0003735">
    <property type="term" value="F:structural constituent of ribosome"/>
    <property type="evidence" value="ECO:0007669"/>
    <property type="project" value="InterPro"/>
</dbReference>
<dbReference type="GO" id="GO:0006412">
    <property type="term" value="P:translation"/>
    <property type="evidence" value="ECO:0007669"/>
    <property type="project" value="InterPro"/>
</dbReference>
<comment type="caution">
    <text evidence="7">The sequence shown here is derived from an EMBL/GenBank/DDBJ whole genome shotgun (WGS) entry which is preliminary data.</text>
</comment>
<keyword evidence="3 6" id="KW-0687">Ribonucleoprotein</keyword>
<evidence type="ECO:0000256" key="3">
    <source>
        <dbReference type="ARBA" id="ARBA00023274"/>
    </source>
</evidence>
<dbReference type="PANTHER" id="PTHR10965:SF0">
    <property type="entry name" value="LARGE RIBOSOMAL SUBUNIT PROTEIN EL38"/>
    <property type="match status" value="1"/>
</dbReference>
<evidence type="ECO:0000313" key="8">
    <source>
        <dbReference type="Proteomes" id="UP001165289"/>
    </source>
</evidence>
<gene>
    <name evidence="7" type="ORF">LOD99_15307</name>
</gene>
<sequence length="76" mass="8889">MPREIKEIKDFIHTARRKDAKSVKILETSLKSKFKLRCTRYLYTLAVTDKEKADKLKSSLPPGLSIKVINEKKKKR</sequence>
<dbReference type="GO" id="GO:0022618">
    <property type="term" value="P:protein-RNA complex assembly"/>
    <property type="evidence" value="ECO:0007669"/>
    <property type="project" value="TreeGrafter"/>
</dbReference>
<dbReference type="InterPro" id="IPR038464">
    <property type="entry name" value="Ribosomal_eL38_sf"/>
</dbReference>
<proteinExistence type="inferred from homology"/>
<dbReference type="AlphaFoldDB" id="A0AAV7KAK4"/>
<keyword evidence="2 6" id="KW-0689">Ribosomal protein</keyword>
<dbReference type="InterPro" id="IPR002675">
    <property type="entry name" value="Ribosomal_eL38"/>
</dbReference>
<evidence type="ECO:0000313" key="7">
    <source>
        <dbReference type="EMBL" id="KAI6658507.1"/>
    </source>
</evidence>
<dbReference type="GO" id="GO:0022625">
    <property type="term" value="C:cytosolic large ribosomal subunit"/>
    <property type="evidence" value="ECO:0007669"/>
    <property type="project" value="TreeGrafter"/>
</dbReference>